<dbReference type="GO" id="GO:0016491">
    <property type="term" value="F:oxidoreductase activity"/>
    <property type="evidence" value="ECO:0007669"/>
    <property type="project" value="InterPro"/>
</dbReference>
<dbReference type="EMBL" id="DSYK01000345">
    <property type="protein sequence ID" value="HGS21587.1"/>
    <property type="molecule type" value="Genomic_DNA"/>
</dbReference>
<accession>A0A7C4PJ43</accession>
<reference evidence="2" key="1">
    <citation type="journal article" date="2020" name="mSystems">
        <title>Genome- and Community-Level Interaction Insights into Carbon Utilization and Element Cycling Functions of Hydrothermarchaeota in Hydrothermal Sediment.</title>
        <authorList>
            <person name="Zhou Z."/>
            <person name="Liu Y."/>
            <person name="Xu W."/>
            <person name="Pan J."/>
            <person name="Luo Z.H."/>
            <person name="Li M."/>
        </authorList>
    </citation>
    <scope>NUCLEOTIDE SEQUENCE [LARGE SCALE GENOMIC DNA]</scope>
    <source>
        <strain evidence="2">SpSt-573</strain>
    </source>
</reference>
<dbReference type="Gene3D" id="3.40.30.10">
    <property type="entry name" value="Glutaredoxin"/>
    <property type="match status" value="1"/>
</dbReference>
<proteinExistence type="predicted"/>
<dbReference type="InterPro" id="IPR036249">
    <property type="entry name" value="Thioredoxin-like_sf"/>
</dbReference>
<dbReference type="Pfam" id="PF00578">
    <property type="entry name" value="AhpC-TSA"/>
    <property type="match status" value="1"/>
</dbReference>
<organism evidence="2">
    <name type="scientific">Anaerolinea thermolimosa</name>
    <dbReference type="NCBI Taxonomy" id="229919"/>
    <lineage>
        <taxon>Bacteria</taxon>
        <taxon>Bacillati</taxon>
        <taxon>Chloroflexota</taxon>
        <taxon>Anaerolineae</taxon>
        <taxon>Anaerolineales</taxon>
        <taxon>Anaerolineaceae</taxon>
        <taxon>Anaerolinea</taxon>
    </lineage>
</organism>
<dbReference type="InterPro" id="IPR000866">
    <property type="entry name" value="AhpC/TSA"/>
</dbReference>
<name>A0A7C4PJ43_9CHLR</name>
<dbReference type="GO" id="GO:0016209">
    <property type="term" value="F:antioxidant activity"/>
    <property type="evidence" value="ECO:0007669"/>
    <property type="project" value="InterPro"/>
</dbReference>
<feature type="domain" description="Alkyl hydroperoxide reductase subunit C/ Thiol specific antioxidant" evidence="1">
    <location>
        <begin position="5"/>
        <end position="43"/>
    </location>
</feature>
<evidence type="ECO:0000259" key="1">
    <source>
        <dbReference type="Pfam" id="PF00578"/>
    </source>
</evidence>
<gene>
    <name evidence="2" type="ORF">ENT37_06940</name>
</gene>
<dbReference type="AlphaFoldDB" id="A0A7C4PJ43"/>
<sequence length="44" mass="4983">MSLRIGQIAPDFTLPSHLGKNIRLHDLRGRNVVLAFFPLAWTPI</sequence>
<protein>
    <submittedName>
        <fullName evidence="2">Redoxin domain-containing protein</fullName>
    </submittedName>
</protein>
<dbReference type="SUPFAM" id="SSF52833">
    <property type="entry name" value="Thioredoxin-like"/>
    <property type="match status" value="1"/>
</dbReference>
<comment type="caution">
    <text evidence="2">The sequence shown here is derived from an EMBL/GenBank/DDBJ whole genome shotgun (WGS) entry which is preliminary data.</text>
</comment>
<evidence type="ECO:0000313" key="2">
    <source>
        <dbReference type="EMBL" id="HGS21587.1"/>
    </source>
</evidence>